<dbReference type="InterPro" id="IPR036514">
    <property type="entry name" value="SGNH_hydro_sf"/>
</dbReference>
<sequence>MVNALRRLRAKNADDAPETQAQTLTQNQNQVQTQTLNQLQTQTLIRTWRRAVPALLLSSGLVLSACSAGVDNDDGSEAASEPGTEPATEPAIDTYVALGDSYAAMASRAGADDSGDLAADFCRRSPDNYPAVLGDLLAANTVIDRSCQGAIIDNLTATRDAGGVAVPAQLHALSETDEGAIDRTVDLVTLTIGGNDIGFGEMVWCAQHALETAEPSNCGAYMDRKVEHETGVVEDRLHEIFAEIRSRAPEAQIIATGYLPLLGAFDDCAEIAAISGPDRTWLQTVIQQLNQAVAQAAQAHDVQFVLPAEADKHTVCAEPEQRWVDLSGTATGSFPYHPTAAGQAAMAQEIYQRIPRD</sequence>
<keyword evidence="2" id="KW-0378">Hydrolase</keyword>
<dbReference type="CDD" id="cd01823">
    <property type="entry name" value="SEST_like"/>
    <property type="match status" value="1"/>
</dbReference>
<dbReference type="SUPFAM" id="SSF52266">
    <property type="entry name" value="SGNH hydrolase"/>
    <property type="match status" value="1"/>
</dbReference>
<dbReference type="EMBL" id="JASNVK010000015">
    <property type="protein sequence ID" value="MDK4301266.1"/>
    <property type="molecule type" value="Genomic_DNA"/>
</dbReference>
<name>A0ABT7G3F3_9CORY</name>
<dbReference type="Gene3D" id="3.40.50.1110">
    <property type="entry name" value="SGNH hydrolase"/>
    <property type="match status" value="1"/>
</dbReference>
<evidence type="ECO:0000313" key="3">
    <source>
        <dbReference type="Proteomes" id="UP001243856"/>
    </source>
</evidence>
<dbReference type="RefSeq" id="WP_144737205.1">
    <property type="nucleotide sequence ID" value="NZ_CP100369.1"/>
</dbReference>
<proteinExistence type="predicted"/>
<evidence type="ECO:0000313" key="2">
    <source>
        <dbReference type="EMBL" id="MDK4301266.1"/>
    </source>
</evidence>
<accession>A0ABT7G3F3</accession>
<keyword evidence="3" id="KW-1185">Reference proteome</keyword>
<dbReference type="InterPro" id="IPR013830">
    <property type="entry name" value="SGNH_hydro"/>
</dbReference>
<dbReference type="Pfam" id="PF13472">
    <property type="entry name" value="Lipase_GDSL_2"/>
    <property type="match status" value="1"/>
</dbReference>
<evidence type="ECO:0000259" key="1">
    <source>
        <dbReference type="Pfam" id="PF13472"/>
    </source>
</evidence>
<feature type="domain" description="SGNH hydrolase-type esterase" evidence="1">
    <location>
        <begin position="97"/>
        <end position="345"/>
    </location>
</feature>
<protein>
    <submittedName>
        <fullName evidence="2">SGNH/GDSL hydrolase family protein</fullName>
        <ecNumber evidence="2">3.1.-.-</ecNumber>
    </submittedName>
</protein>
<dbReference type="Proteomes" id="UP001243856">
    <property type="component" value="Unassembled WGS sequence"/>
</dbReference>
<dbReference type="PANTHER" id="PTHR37981:SF1">
    <property type="entry name" value="SGNH HYDROLASE-TYPE ESTERASE DOMAIN-CONTAINING PROTEIN"/>
    <property type="match status" value="1"/>
</dbReference>
<dbReference type="InterPro" id="IPR037460">
    <property type="entry name" value="SEST-like"/>
</dbReference>
<reference evidence="2 3" key="1">
    <citation type="submission" date="2023-05" db="EMBL/GenBank/DDBJ databases">
        <title>Metabolic capabilities are highly conserved among human nasal-associated Corynebacterium species in pangenomic analyses.</title>
        <authorList>
            <person name="Tran T.H."/>
            <person name="Roberts A.Q."/>
            <person name="Escapa I.F."/>
            <person name="Gao W."/>
            <person name="Conlan S."/>
            <person name="Kong H."/>
            <person name="Segre J.A."/>
            <person name="Kelly M.S."/>
            <person name="Lemon K.P."/>
        </authorList>
    </citation>
    <scope>NUCLEOTIDE SEQUENCE [LARGE SCALE GENOMIC DNA]</scope>
    <source>
        <strain evidence="2 3">KPL2811</strain>
    </source>
</reference>
<gene>
    <name evidence="2" type="ORF">QPX45_08450</name>
</gene>
<organism evidence="2 3">
    <name type="scientific">Corynebacterium propinquum</name>
    <dbReference type="NCBI Taxonomy" id="43769"/>
    <lineage>
        <taxon>Bacteria</taxon>
        <taxon>Bacillati</taxon>
        <taxon>Actinomycetota</taxon>
        <taxon>Actinomycetes</taxon>
        <taxon>Mycobacteriales</taxon>
        <taxon>Corynebacteriaceae</taxon>
        <taxon>Corynebacterium</taxon>
    </lineage>
</organism>
<dbReference type="PANTHER" id="PTHR37981">
    <property type="entry name" value="LIPASE 2"/>
    <property type="match status" value="1"/>
</dbReference>
<dbReference type="GO" id="GO:0016787">
    <property type="term" value="F:hydrolase activity"/>
    <property type="evidence" value="ECO:0007669"/>
    <property type="project" value="UniProtKB-KW"/>
</dbReference>
<dbReference type="EC" id="3.1.-.-" evidence="2"/>
<comment type="caution">
    <text evidence="2">The sequence shown here is derived from an EMBL/GenBank/DDBJ whole genome shotgun (WGS) entry which is preliminary data.</text>
</comment>